<feature type="chain" id="PRO_5036146016" description="Embryo surrounding factor 1 brassicaceae domain-containing protein" evidence="1">
    <location>
        <begin position="24"/>
        <end position="129"/>
    </location>
</feature>
<dbReference type="AlphaFoldDB" id="A0A5J9VC90"/>
<accession>A0A5J9VC90</accession>
<dbReference type="Proteomes" id="UP000324897">
    <property type="component" value="Chromosome 1"/>
</dbReference>
<gene>
    <name evidence="3" type="ORF">EJB05_24796</name>
    <name evidence="2" type="ORF">EJB05_55404</name>
</gene>
<reference evidence="3 4" key="1">
    <citation type="journal article" date="2019" name="Sci. Rep.">
        <title>A high-quality genome of Eragrostis curvula grass provides insights into Poaceae evolution and supports new strategies to enhance forage quality.</title>
        <authorList>
            <person name="Carballo J."/>
            <person name="Santos B.A.C.M."/>
            <person name="Zappacosta D."/>
            <person name="Garbus I."/>
            <person name="Selva J.P."/>
            <person name="Gallo C.A."/>
            <person name="Diaz A."/>
            <person name="Albertini E."/>
            <person name="Caccamo M."/>
            <person name="Echenique V."/>
        </authorList>
    </citation>
    <scope>NUCLEOTIDE SEQUENCE [LARGE SCALE GENOMIC DNA]</scope>
    <source>
        <strain evidence="4">cv. Victoria</strain>
        <tissue evidence="3">Leaf</tissue>
    </source>
</reference>
<protein>
    <recommendedName>
        <fullName evidence="5">Embryo surrounding factor 1 brassicaceae domain-containing protein</fullName>
    </recommendedName>
</protein>
<keyword evidence="4" id="KW-1185">Reference proteome</keyword>
<evidence type="ECO:0000256" key="1">
    <source>
        <dbReference type="SAM" id="SignalP"/>
    </source>
</evidence>
<dbReference type="EMBL" id="RWGY01000741">
    <property type="protein sequence ID" value="TVT99228.1"/>
    <property type="molecule type" value="Genomic_DNA"/>
</dbReference>
<organism evidence="3 4">
    <name type="scientific">Eragrostis curvula</name>
    <name type="common">weeping love grass</name>
    <dbReference type="NCBI Taxonomy" id="38414"/>
    <lineage>
        <taxon>Eukaryota</taxon>
        <taxon>Viridiplantae</taxon>
        <taxon>Streptophyta</taxon>
        <taxon>Embryophyta</taxon>
        <taxon>Tracheophyta</taxon>
        <taxon>Spermatophyta</taxon>
        <taxon>Magnoliopsida</taxon>
        <taxon>Liliopsida</taxon>
        <taxon>Poales</taxon>
        <taxon>Poaceae</taxon>
        <taxon>PACMAD clade</taxon>
        <taxon>Chloridoideae</taxon>
        <taxon>Eragrostideae</taxon>
        <taxon>Eragrostidinae</taxon>
        <taxon>Eragrostis</taxon>
    </lineage>
</organism>
<evidence type="ECO:0000313" key="2">
    <source>
        <dbReference type="EMBL" id="TVT99228.1"/>
    </source>
</evidence>
<dbReference type="Gramene" id="TVU33017">
    <property type="protein sequence ID" value="TVU33017"/>
    <property type="gene ID" value="EJB05_24796"/>
</dbReference>
<evidence type="ECO:0000313" key="3">
    <source>
        <dbReference type="EMBL" id="TVU33017.1"/>
    </source>
</evidence>
<evidence type="ECO:0000313" key="4">
    <source>
        <dbReference type="Proteomes" id="UP000324897"/>
    </source>
</evidence>
<name>A0A5J9VC90_9POAL</name>
<comment type="caution">
    <text evidence="3">The sequence shown here is derived from an EMBL/GenBank/DDBJ whole genome shotgun (WGS) entry which is preliminary data.</text>
</comment>
<feature type="signal peptide" evidence="1">
    <location>
        <begin position="1"/>
        <end position="23"/>
    </location>
</feature>
<proteinExistence type="predicted"/>
<dbReference type="PROSITE" id="PS51257">
    <property type="entry name" value="PROKAR_LIPOPROTEIN"/>
    <property type="match status" value="1"/>
</dbReference>
<dbReference type="EMBL" id="RWGY01000011">
    <property type="protein sequence ID" value="TVU33017.1"/>
    <property type="molecule type" value="Genomic_DNA"/>
</dbReference>
<evidence type="ECO:0008006" key="5">
    <source>
        <dbReference type="Google" id="ProtNLM"/>
    </source>
</evidence>
<sequence>MDTKATLILISLILACLAISAKCEGDGAVSPAGGLRRQPDGEQMISGSMITVVLCFIRTCEHNSDKSCWCCGMLPDTPCFTDRNHCWSICPRKRQTLPARETLSSGSQQVPKGVVYPRLMTHLQSCGVC</sequence>
<dbReference type="OrthoDB" id="714029at2759"/>
<keyword evidence="1" id="KW-0732">Signal</keyword>
<dbReference type="Gramene" id="TVT99228">
    <property type="protein sequence ID" value="TVT99228"/>
    <property type="gene ID" value="EJB05_55404"/>
</dbReference>